<dbReference type="PhylomeDB" id="A0A0D2WT28"/>
<dbReference type="eggNOG" id="ENOG502QQBR">
    <property type="taxonomic scope" value="Eukaryota"/>
</dbReference>
<gene>
    <name evidence="3" type="ORF">CAOG_005944</name>
</gene>
<dbReference type="InterPro" id="IPR004328">
    <property type="entry name" value="BRO1_dom"/>
</dbReference>
<reference evidence="4" key="1">
    <citation type="submission" date="2011-02" db="EMBL/GenBank/DDBJ databases">
        <title>The Genome Sequence of Capsaspora owczarzaki ATCC 30864.</title>
        <authorList>
            <person name="Russ C."/>
            <person name="Cuomo C."/>
            <person name="Burger G."/>
            <person name="Gray M.W."/>
            <person name="Holland P.W.H."/>
            <person name="King N."/>
            <person name="Lang F.B.F."/>
            <person name="Roger A.J."/>
            <person name="Ruiz-Trillo I."/>
            <person name="Young S.K."/>
            <person name="Zeng Q."/>
            <person name="Gargeya S."/>
            <person name="Alvarado L."/>
            <person name="Berlin A."/>
            <person name="Chapman S.B."/>
            <person name="Chen Z."/>
            <person name="Freedman E."/>
            <person name="Gellesch M."/>
            <person name="Goldberg J."/>
            <person name="Griggs A."/>
            <person name="Gujja S."/>
            <person name="Heilman E."/>
            <person name="Heiman D."/>
            <person name="Howarth C."/>
            <person name="Mehta T."/>
            <person name="Neiman D."/>
            <person name="Pearson M."/>
            <person name="Roberts A."/>
            <person name="Saif S."/>
            <person name="Shea T."/>
            <person name="Shenoy N."/>
            <person name="Sisk P."/>
            <person name="Stolte C."/>
            <person name="Sykes S."/>
            <person name="White J."/>
            <person name="Yandava C."/>
            <person name="Haas B."/>
            <person name="Nusbaum C."/>
            <person name="Birren B."/>
        </authorList>
    </citation>
    <scope>NUCLEOTIDE SEQUENCE</scope>
    <source>
        <strain evidence="4">ATCC 30864</strain>
    </source>
</reference>
<dbReference type="InterPro" id="IPR038898">
    <property type="entry name" value="BROX"/>
</dbReference>
<organism evidence="3 4">
    <name type="scientific">Capsaspora owczarzaki (strain ATCC 30864)</name>
    <dbReference type="NCBI Taxonomy" id="595528"/>
    <lineage>
        <taxon>Eukaryota</taxon>
        <taxon>Filasterea</taxon>
        <taxon>Capsaspora</taxon>
    </lineage>
</organism>
<dbReference type="RefSeq" id="XP_004345534.1">
    <property type="nucleotide sequence ID" value="XM_004345484.2"/>
</dbReference>
<dbReference type="PANTHER" id="PTHR23032">
    <property type="entry name" value="BRO1 DOMAIN-CONTAINING PROTEIN BROX"/>
    <property type="match status" value="1"/>
</dbReference>
<dbReference type="PROSITE" id="PS51180">
    <property type="entry name" value="BRO1"/>
    <property type="match status" value="1"/>
</dbReference>
<accession>A0A0D2WT28</accession>
<dbReference type="Gene3D" id="1.25.40.280">
    <property type="entry name" value="alix/aip1 like domains"/>
    <property type="match status" value="1"/>
</dbReference>
<dbReference type="OMA" id="YNYCGEN"/>
<dbReference type="SMART" id="SM01041">
    <property type="entry name" value="BRO1"/>
    <property type="match status" value="1"/>
</dbReference>
<name>A0A0D2WT28_CAPO3</name>
<dbReference type="STRING" id="595528.A0A0D2WT28"/>
<comment type="similarity">
    <text evidence="1">Belongs to the BROX family.</text>
</comment>
<dbReference type="InterPro" id="IPR038499">
    <property type="entry name" value="BRO1_sf"/>
</dbReference>
<evidence type="ECO:0000256" key="1">
    <source>
        <dbReference type="ARBA" id="ARBA00008901"/>
    </source>
</evidence>
<dbReference type="Pfam" id="PF03097">
    <property type="entry name" value="BRO1"/>
    <property type="match status" value="1"/>
</dbReference>
<proteinExistence type="inferred from homology"/>
<feature type="domain" description="BRO1" evidence="2">
    <location>
        <begin position="118"/>
        <end position="413"/>
    </location>
</feature>
<keyword evidence="4" id="KW-1185">Reference proteome</keyword>
<dbReference type="AlphaFoldDB" id="A0A0D2WT28"/>
<dbReference type="PANTHER" id="PTHR23032:SF13">
    <property type="entry name" value="BRO1 DOMAIN-CONTAINING PROTEIN BROX"/>
    <property type="match status" value="1"/>
</dbReference>
<sequence>MSAFTIFVSPLKQTTRIDYSVKLKDAATSGEGMELLKDLTNTRTALLDLMGKWEAPQDAFMSTANAYLSLLRGLVDQVDGASSPPQQPAAAPAADGAAADSQAAATAAASGSFNKLRKLIAFYWTNTLGKHHISSDTDVQFELISMLEDIAIWHTKKANLTLSAASAEENDLKDAYKLLRVAAGILLFIESTQIARLTTSASPSDTNPAAVRAYSSQLLAEAEEVSLARAVEKKHSPSLLAGIARDIADKFDAAAKGIAQVKLDKVDKWSKYLAWKTKYYQAAAYMFLGLDLLSKDDCGNAIRAMTEAEKLLEQANALGKVFVDCEPKTPLKIHELPATQALSRQLRDSLAKAKRENDFIYFKKVPTELPELAAPRAVVEPEPYALAPLSSRWTAQMYQSLNVSKVIPDVVPAAALEREEANSKAAAKAQHPVDKGACTIL</sequence>
<dbReference type="Proteomes" id="UP000008743">
    <property type="component" value="Unassembled WGS sequence"/>
</dbReference>
<evidence type="ECO:0000313" key="4">
    <source>
        <dbReference type="Proteomes" id="UP000008743"/>
    </source>
</evidence>
<evidence type="ECO:0000313" key="3">
    <source>
        <dbReference type="EMBL" id="KJE95495.1"/>
    </source>
</evidence>
<dbReference type="InParanoid" id="A0A0D2WT28"/>
<evidence type="ECO:0000259" key="2">
    <source>
        <dbReference type="PROSITE" id="PS51180"/>
    </source>
</evidence>
<dbReference type="OrthoDB" id="10266451at2759"/>
<dbReference type="EMBL" id="KE346369">
    <property type="protein sequence ID" value="KJE95495.1"/>
    <property type="molecule type" value="Genomic_DNA"/>
</dbReference>
<protein>
    <recommendedName>
        <fullName evidence="2">BRO1 domain-containing protein</fullName>
    </recommendedName>
</protein>